<name>A0A8I1ECJ8_PSEPU</name>
<accession>A0A8I1ECJ8</accession>
<reference evidence="1" key="1">
    <citation type="submission" date="2020-12" db="EMBL/GenBank/DDBJ databases">
        <title>Enhanced detection system for hospital associated transmission using whole genome sequencing surveillance.</title>
        <authorList>
            <person name="Harrison L.H."/>
            <person name="Van Tyne D."/>
            <person name="Marsh J.W."/>
            <person name="Griffith M.P."/>
            <person name="Snyder D.J."/>
            <person name="Cooper V.S."/>
            <person name="Mustapha M."/>
        </authorList>
    </citation>
    <scope>NUCLEOTIDE SEQUENCE</scope>
    <source>
        <strain evidence="1">PSB00042</strain>
    </source>
</reference>
<dbReference type="AlphaFoldDB" id="A0A8I1ECJ8"/>
<evidence type="ECO:0000313" key="2">
    <source>
        <dbReference type="Proteomes" id="UP000637061"/>
    </source>
</evidence>
<proteinExistence type="predicted"/>
<sequence length="377" mass="43084">MIESNGISAKIVKETLETYQKAGDLNGFLSFVKDLKAAAFDLVEQCFPGVAADILNKYNQFFNEYESDDPAFTYGILHLFPVNKSSTMKLLGMSDQIDEAIHRYKLNSQTFSRARFDSVPHLVRWALKKNDTQFLEAFIKHVALDLLNNHPDDSASRISASGEIIFEITWKTEFKYKVSPEIDEAIASIVTDNSSALLPEFWLSMARAGMPKSMLQMATHQRIQTYLPRHFCTKNSEKISRDEHEEICSCFPMDLSPEVTCRVVEAVSHTALMEKVISDESFDIDAFIGAMSWRRERDYSFSRLDSFKNLFTDVFLNTSTKKRRAAKILDEIADKAHTWSKKEKTVSESFKASELPESARMLVRMFKVKQLENELGV</sequence>
<dbReference type="RefSeq" id="WP_198746390.1">
    <property type="nucleotide sequence ID" value="NZ_JAEHTE010000001.1"/>
</dbReference>
<dbReference type="EMBL" id="JAEHTE010000001">
    <property type="protein sequence ID" value="MBI6882783.1"/>
    <property type="molecule type" value="Genomic_DNA"/>
</dbReference>
<evidence type="ECO:0000313" key="1">
    <source>
        <dbReference type="EMBL" id="MBI6882783.1"/>
    </source>
</evidence>
<dbReference type="Proteomes" id="UP000637061">
    <property type="component" value="Unassembled WGS sequence"/>
</dbReference>
<gene>
    <name evidence="1" type="ORF">JEU22_02560</name>
</gene>
<comment type="caution">
    <text evidence="1">The sequence shown here is derived from an EMBL/GenBank/DDBJ whole genome shotgun (WGS) entry which is preliminary data.</text>
</comment>
<organism evidence="1 2">
    <name type="scientific">Pseudomonas putida</name>
    <name type="common">Arthrobacter siderocapsulatus</name>
    <dbReference type="NCBI Taxonomy" id="303"/>
    <lineage>
        <taxon>Bacteria</taxon>
        <taxon>Pseudomonadati</taxon>
        <taxon>Pseudomonadota</taxon>
        <taxon>Gammaproteobacteria</taxon>
        <taxon>Pseudomonadales</taxon>
        <taxon>Pseudomonadaceae</taxon>
        <taxon>Pseudomonas</taxon>
    </lineage>
</organism>
<protein>
    <submittedName>
        <fullName evidence="1">Uncharacterized protein</fullName>
    </submittedName>
</protein>